<gene>
    <name evidence="2" type="ORF">FHS03_003402</name>
</gene>
<feature type="signal peptide" evidence="1">
    <location>
        <begin position="1"/>
        <end position="23"/>
    </location>
</feature>
<dbReference type="Pfam" id="PF11454">
    <property type="entry name" value="DUF3016"/>
    <property type="match status" value="1"/>
</dbReference>
<evidence type="ECO:0000256" key="1">
    <source>
        <dbReference type="SAM" id="SignalP"/>
    </source>
</evidence>
<dbReference type="RefSeq" id="WP_183442079.1">
    <property type="nucleotide sequence ID" value="NZ_JACHXD010000009.1"/>
</dbReference>
<accession>A0A7W5FVL5</accession>
<organism evidence="2 3">
    <name type="scientific">Pseudoduganella violacea</name>
    <dbReference type="NCBI Taxonomy" id="1715466"/>
    <lineage>
        <taxon>Bacteria</taxon>
        <taxon>Pseudomonadati</taxon>
        <taxon>Pseudomonadota</taxon>
        <taxon>Betaproteobacteria</taxon>
        <taxon>Burkholderiales</taxon>
        <taxon>Oxalobacteraceae</taxon>
        <taxon>Telluria group</taxon>
        <taxon>Pseudoduganella</taxon>
    </lineage>
</organism>
<keyword evidence="3" id="KW-1185">Reference proteome</keyword>
<comment type="caution">
    <text evidence="2">The sequence shown here is derived from an EMBL/GenBank/DDBJ whole genome shotgun (WGS) entry which is preliminary data.</text>
</comment>
<sequence>MRLHARHALAAALLLLAATAASAAEVTVNFIKPDSYNDLPRMERDRELVLKDLREHFVKLGQSLPAGQSLKIDVNDIDLAGRLEPARRIEDIRILNGGADWPHMALHYSLEADGKLVRSGDSQLSNMNYIQRLNRYSSGDSLRYEKQMLDDWFQATFTESKLSQK</sequence>
<evidence type="ECO:0008006" key="4">
    <source>
        <dbReference type="Google" id="ProtNLM"/>
    </source>
</evidence>
<name>A0A7W5FVL5_9BURK</name>
<feature type="chain" id="PRO_5031412059" description="DUF3016 domain-containing protein" evidence="1">
    <location>
        <begin position="24"/>
        <end position="165"/>
    </location>
</feature>
<dbReference type="AlphaFoldDB" id="A0A7W5FVL5"/>
<dbReference type="InterPro" id="IPR021557">
    <property type="entry name" value="DUF3016"/>
</dbReference>
<evidence type="ECO:0000313" key="3">
    <source>
        <dbReference type="Proteomes" id="UP000541535"/>
    </source>
</evidence>
<dbReference type="Proteomes" id="UP000541535">
    <property type="component" value="Unassembled WGS sequence"/>
</dbReference>
<evidence type="ECO:0000313" key="2">
    <source>
        <dbReference type="EMBL" id="MBB3120338.1"/>
    </source>
</evidence>
<dbReference type="EMBL" id="JACHXD010000009">
    <property type="protein sequence ID" value="MBB3120338.1"/>
    <property type="molecule type" value="Genomic_DNA"/>
</dbReference>
<proteinExistence type="predicted"/>
<protein>
    <recommendedName>
        <fullName evidence="4">DUF3016 domain-containing protein</fullName>
    </recommendedName>
</protein>
<keyword evidence="1" id="KW-0732">Signal</keyword>
<reference evidence="2 3" key="1">
    <citation type="submission" date="2020-08" db="EMBL/GenBank/DDBJ databases">
        <title>Genomic Encyclopedia of Type Strains, Phase III (KMG-III): the genomes of soil and plant-associated and newly described type strains.</title>
        <authorList>
            <person name="Whitman W."/>
        </authorList>
    </citation>
    <scope>NUCLEOTIDE SEQUENCE [LARGE SCALE GENOMIC DNA]</scope>
    <source>
        <strain evidence="2 3">CECT 8897</strain>
    </source>
</reference>